<dbReference type="PANTHER" id="PTHR42919">
    <property type="entry name" value="N-ALPHA-ACETYLTRANSFERASE"/>
    <property type="match status" value="1"/>
</dbReference>
<dbReference type="PROSITE" id="PS51186">
    <property type="entry name" value="GNAT"/>
    <property type="match status" value="1"/>
</dbReference>
<keyword evidence="1" id="KW-0808">Transferase</keyword>
<evidence type="ECO:0000256" key="2">
    <source>
        <dbReference type="ARBA" id="ARBA00023315"/>
    </source>
</evidence>
<comment type="catalytic activity">
    <reaction evidence="4">
        <text>N-terminal L-methionyl-L-seryl-[protein] + acetyl-CoA = N-terminal N(alpha)-acetyl-L-methionyl-L-seryl-[protein] + CoA + H(+)</text>
        <dbReference type="Rhea" id="RHEA:50568"/>
        <dbReference type="Rhea" id="RHEA-COMP:12728"/>
        <dbReference type="Rhea" id="RHEA-COMP:12729"/>
        <dbReference type="ChEBI" id="CHEBI:15378"/>
        <dbReference type="ChEBI" id="CHEBI:57287"/>
        <dbReference type="ChEBI" id="CHEBI:57288"/>
        <dbReference type="ChEBI" id="CHEBI:133400"/>
        <dbReference type="ChEBI" id="CHEBI:133401"/>
        <dbReference type="EC" id="2.3.1.258"/>
    </reaction>
</comment>
<dbReference type="GO" id="GO:0007064">
    <property type="term" value="P:mitotic sister chromatid cohesion"/>
    <property type="evidence" value="ECO:0000318"/>
    <property type="project" value="GO_Central"/>
</dbReference>
<evidence type="ECO:0000313" key="16">
    <source>
        <dbReference type="WormBase" id="CBG14164"/>
    </source>
</evidence>
<dbReference type="OMA" id="YYRISPR"/>
<feature type="domain" description="N-acetyltransferase" evidence="13">
    <location>
        <begin position="103"/>
        <end position="238"/>
    </location>
</feature>
<dbReference type="InterPro" id="IPR051556">
    <property type="entry name" value="N-term/lysine_N-AcTrnsfr"/>
</dbReference>
<dbReference type="RefSeq" id="XP_045095345.1">
    <property type="nucleotide sequence ID" value="XM_045239458.1"/>
</dbReference>
<evidence type="ECO:0000256" key="1">
    <source>
        <dbReference type="ARBA" id="ARBA00022679"/>
    </source>
</evidence>
<dbReference type="PANTHER" id="PTHR42919:SF8">
    <property type="entry name" value="N-ALPHA-ACETYLTRANSFERASE 50"/>
    <property type="match status" value="1"/>
</dbReference>
<dbReference type="InterPro" id="IPR016181">
    <property type="entry name" value="Acyl_CoA_acyltransferase"/>
</dbReference>
<evidence type="ECO:0000256" key="12">
    <source>
        <dbReference type="SAM" id="MobiDB-lite"/>
    </source>
</evidence>
<keyword evidence="2" id="KW-0012">Acyltransferase</keyword>
<evidence type="ECO:0000259" key="13">
    <source>
        <dbReference type="PROSITE" id="PS51186"/>
    </source>
</evidence>
<comment type="catalytic activity">
    <reaction evidence="8">
        <text>N-terminal L-methionyl-L-valyl-[protein] + acetyl-CoA = N-terminal N(alpha)-acetyl-L-methionyl-L-valyl-[protein] + CoA + H(+)</text>
        <dbReference type="Rhea" id="RHEA:50572"/>
        <dbReference type="Rhea" id="RHEA-COMP:12730"/>
        <dbReference type="Rhea" id="RHEA-COMP:12731"/>
        <dbReference type="ChEBI" id="CHEBI:15378"/>
        <dbReference type="ChEBI" id="CHEBI:57287"/>
        <dbReference type="ChEBI" id="CHEBI:57288"/>
        <dbReference type="ChEBI" id="CHEBI:133402"/>
        <dbReference type="ChEBI" id="CHEBI:133403"/>
        <dbReference type="EC" id="2.3.1.258"/>
    </reaction>
</comment>
<keyword evidence="15" id="KW-1185">Reference proteome</keyword>
<dbReference type="KEGG" id="cbr:CBG_14164"/>
<dbReference type="CTD" id="8586337"/>
<comment type="catalytic activity">
    <reaction evidence="10">
        <text>N-terminal L-methionyl-L-leucyl-[protein] + acetyl-CoA = N-terminal N(alpha)-acetyl-L-methionyl-L-leucyl-[protein] + CoA + H(+)</text>
        <dbReference type="Rhea" id="RHEA:50520"/>
        <dbReference type="Rhea" id="RHEA-COMP:12711"/>
        <dbReference type="Rhea" id="RHEA-COMP:12712"/>
        <dbReference type="ChEBI" id="CHEBI:15378"/>
        <dbReference type="ChEBI" id="CHEBI:57287"/>
        <dbReference type="ChEBI" id="CHEBI:57288"/>
        <dbReference type="ChEBI" id="CHEBI:133377"/>
        <dbReference type="ChEBI" id="CHEBI:133378"/>
        <dbReference type="EC" id="2.3.1.258"/>
    </reaction>
</comment>
<evidence type="ECO:0000256" key="8">
    <source>
        <dbReference type="ARBA" id="ARBA00048799"/>
    </source>
</evidence>
<feature type="compositionally biased region" description="Basic and acidic residues" evidence="12">
    <location>
        <begin position="58"/>
        <end position="73"/>
    </location>
</feature>
<evidence type="ECO:0000256" key="4">
    <source>
        <dbReference type="ARBA" id="ARBA00048251"/>
    </source>
</evidence>
<dbReference type="HOGENOM" id="CLU_013985_5_3_1"/>
<evidence type="ECO:0000256" key="9">
    <source>
        <dbReference type="ARBA" id="ARBA00049002"/>
    </source>
</evidence>
<comment type="catalytic activity">
    <reaction evidence="6">
        <text>N-terminal L-methionyl-L-phenylalanyl-[protein] + acetyl-CoA = N-terminal N(alpha)-acetyl-L-methionyl-L-phenylalanyl-[protein] + CoA + H(+)</text>
        <dbReference type="Rhea" id="RHEA:50528"/>
        <dbReference type="Rhea" id="RHEA-COMP:12715"/>
        <dbReference type="Rhea" id="RHEA-COMP:12716"/>
        <dbReference type="ChEBI" id="CHEBI:15378"/>
        <dbReference type="ChEBI" id="CHEBI:57287"/>
        <dbReference type="ChEBI" id="CHEBI:57288"/>
        <dbReference type="ChEBI" id="CHEBI:133382"/>
        <dbReference type="ChEBI" id="CHEBI:133383"/>
        <dbReference type="EC" id="2.3.1.258"/>
    </reaction>
</comment>
<dbReference type="AlphaFoldDB" id="A8XJF5"/>
<evidence type="ECO:0000313" key="15">
    <source>
        <dbReference type="Proteomes" id="UP000008549"/>
    </source>
</evidence>
<gene>
    <name evidence="14 16" type="ORF">CBG14164</name>
    <name evidence="14" type="ORF">CBG_14164</name>
</gene>
<dbReference type="FunCoup" id="A8XJF5">
    <property type="interactions" value="2697"/>
</dbReference>
<dbReference type="EC" id="2.3.1.258" evidence="3"/>
<comment type="catalytic activity">
    <reaction evidence="9">
        <text>N-terminal L-methionyl-L-alanyl-[protein] + acetyl-CoA = N-terminal N(alpha)-acetyl-L-methionyl-L-alanyl-[protein] + CoA + H(+)</text>
        <dbReference type="Rhea" id="RHEA:50564"/>
        <dbReference type="Rhea" id="RHEA-COMP:12726"/>
        <dbReference type="Rhea" id="RHEA-COMP:12727"/>
        <dbReference type="ChEBI" id="CHEBI:15378"/>
        <dbReference type="ChEBI" id="CHEBI:57287"/>
        <dbReference type="ChEBI" id="CHEBI:57288"/>
        <dbReference type="ChEBI" id="CHEBI:133398"/>
        <dbReference type="ChEBI" id="CHEBI:133399"/>
        <dbReference type="EC" id="2.3.1.258"/>
    </reaction>
</comment>
<dbReference type="SUPFAM" id="SSF55729">
    <property type="entry name" value="Acyl-CoA N-acyltransferases (Nat)"/>
    <property type="match status" value="1"/>
</dbReference>
<dbReference type="InParanoid" id="A8XJF5"/>
<feature type="compositionally biased region" description="Basic and acidic residues" evidence="12">
    <location>
        <begin position="1"/>
        <end position="10"/>
    </location>
</feature>
<feature type="region of interest" description="Disordered" evidence="12">
    <location>
        <begin position="1"/>
        <end position="73"/>
    </location>
</feature>
<dbReference type="GO" id="GO:0031415">
    <property type="term" value="C:NatA complex"/>
    <property type="evidence" value="ECO:0000318"/>
    <property type="project" value="GO_Central"/>
</dbReference>
<comment type="catalytic activity">
    <reaction evidence="11">
        <text>N-terminal L-methionyl-L-threonyl-[protein] + acetyl-CoA = N-terminal N(alpha)-acetyl-L-methionyl-L-threonyl-[protein] + CoA + H(+)</text>
        <dbReference type="Rhea" id="RHEA:50576"/>
        <dbReference type="Rhea" id="RHEA-COMP:12732"/>
        <dbReference type="Rhea" id="RHEA-COMP:12733"/>
        <dbReference type="ChEBI" id="CHEBI:15378"/>
        <dbReference type="ChEBI" id="CHEBI:57287"/>
        <dbReference type="ChEBI" id="CHEBI:57288"/>
        <dbReference type="ChEBI" id="CHEBI:133404"/>
        <dbReference type="ChEBI" id="CHEBI:133405"/>
        <dbReference type="EC" id="2.3.1.258"/>
    </reaction>
</comment>
<dbReference type="WormBase" id="CBG14164">
    <property type="protein sequence ID" value="CBP09560"/>
    <property type="gene ID" value="WBGene00034749"/>
</dbReference>
<feature type="compositionally biased region" description="Basic residues" evidence="12">
    <location>
        <begin position="25"/>
        <end position="35"/>
    </location>
</feature>
<organism evidence="14 15">
    <name type="scientific">Caenorhabditis briggsae</name>
    <dbReference type="NCBI Taxonomy" id="6238"/>
    <lineage>
        <taxon>Eukaryota</taxon>
        <taxon>Metazoa</taxon>
        <taxon>Ecdysozoa</taxon>
        <taxon>Nematoda</taxon>
        <taxon>Chromadorea</taxon>
        <taxon>Rhabditida</taxon>
        <taxon>Rhabditina</taxon>
        <taxon>Rhabditomorpha</taxon>
        <taxon>Rhabditoidea</taxon>
        <taxon>Rhabditidae</taxon>
        <taxon>Peloderinae</taxon>
        <taxon>Caenorhabditis</taxon>
    </lineage>
</organism>
<reference evidence="14 15" key="1">
    <citation type="journal article" date="2003" name="PLoS Biol.">
        <title>The genome sequence of Caenorhabditis briggsae: a platform for comparative genomics.</title>
        <authorList>
            <person name="Stein L.D."/>
            <person name="Bao Z."/>
            <person name="Blasiar D."/>
            <person name="Blumenthal T."/>
            <person name="Brent M.R."/>
            <person name="Chen N."/>
            <person name="Chinwalla A."/>
            <person name="Clarke L."/>
            <person name="Clee C."/>
            <person name="Coghlan A."/>
            <person name="Coulson A."/>
            <person name="D'Eustachio P."/>
            <person name="Fitch D.H."/>
            <person name="Fulton L.A."/>
            <person name="Fulton R.E."/>
            <person name="Griffiths-Jones S."/>
            <person name="Harris T.W."/>
            <person name="Hillier L.W."/>
            <person name="Kamath R."/>
            <person name="Kuwabara P.E."/>
            <person name="Mardis E.R."/>
            <person name="Marra M.A."/>
            <person name="Miner T.L."/>
            <person name="Minx P."/>
            <person name="Mullikin J.C."/>
            <person name="Plumb R.W."/>
            <person name="Rogers J."/>
            <person name="Schein J.E."/>
            <person name="Sohrmann M."/>
            <person name="Spieth J."/>
            <person name="Stajich J.E."/>
            <person name="Wei C."/>
            <person name="Willey D."/>
            <person name="Wilson R.K."/>
            <person name="Durbin R."/>
            <person name="Waterston R.H."/>
        </authorList>
    </citation>
    <scope>NUCLEOTIDE SEQUENCE [LARGE SCALE GENOMIC DNA]</scope>
    <source>
        <strain evidence="14 15">AF16</strain>
    </source>
</reference>
<evidence type="ECO:0000313" key="14">
    <source>
        <dbReference type="EMBL" id="CAP32780.2"/>
    </source>
</evidence>
<evidence type="ECO:0000256" key="5">
    <source>
        <dbReference type="ARBA" id="ARBA00048335"/>
    </source>
</evidence>
<feature type="compositionally biased region" description="Basic and acidic residues" evidence="12">
    <location>
        <begin position="36"/>
        <end position="51"/>
    </location>
</feature>
<evidence type="ECO:0000256" key="3">
    <source>
        <dbReference type="ARBA" id="ARBA00039121"/>
    </source>
</evidence>
<comment type="catalytic activity">
    <reaction evidence="7">
        <text>N-terminal L-methionyl-L-lysyl-[protein] + acetyl-CoA = N-terminal N(alpha)-acetyl-L-methionyl-L-lysyl-[protein] + CoA + H(+)</text>
        <dbReference type="Rhea" id="RHEA:50580"/>
        <dbReference type="Rhea" id="RHEA-COMP:12734"/>
        <dbReference type="Rhea" id="RHEA-COMP:12735"/>
        <dbReference type="ChEBI" id="CHEBI:15378"/>
        <dbReference type="ChEBI" id="CHEBI:57287"/>
        <dbReference type="ChEBI" id="CHEBI:57288"/>
        <dbReference type="ChEBI" id="CHEBI:133406"/>
        <dbReference type="ChEBI" id="CHEBI:133407"/>
        <dbReference type="EC" id="2.3.1.258"/>
    </reaction>
</comment>
<evidence type="ECO:0000256" key="11">
    <source>
        <dbReference type="ARBA" id="ARBA00049454"/>
    </source>
</evidence>
<protein>
    <recommendedName>
        <fullName evidence="3">N-terminal methionine N(alpha)-acetyltransferase NatE</fullName>
        <ecNumber evidence="3">2.3.1.258</ecNumber>
    </recommendedName>
</protein>
<dbReference type="STRING" id="6238.A8XJF5"/>
<name>A8XJF5_CAEBR</name>
<comment type="catalytic activity">
    <reaction evidence="5">
        <text>N-terminal L-methionyl-L-tyrosyl-[protein] + acetyl-CoA = N-terminal N(alpha)-acetyl-L-methionyl-L-tyrosyl-[protein] + CoA + H(+)</text>
        <dbReference type="Rhea" id="RHEA:50532"/>
        <dbReference type="Rhea" id="RHEA-COMP:12717"/>
        <dbReference type="Rhea" id="RHEA-COMP:12718"/>
        <dbReference type="ChEBI" id="CHEBI:15378"/>
        <dbReference type="ChEBI" id="CHEBI:57287"/>
        <dbReference type="ChEBI" id="CHEBI:57288"/>
        <dbReference type="ChEBI" id="CHEBI:133384"/>
        <dbReference type="ChEBI" id="CHEBI:133385"/>
        <dbReference type="EC" id="2.3.1.258"/>
    </reaction>
</comment>
<dbReference type="GO" id="GO:0120518">
    <property type="term" value="F:protein N-terminal-methionine acetyltransferase activity"/>
    <property type="evidence" value="ECO:0007669"/>
    <property type="project" value="UniProtKB-EC"/>
</dbReference>
<dbReference type="Proteomes" id="UP000008549">
    <property type="component" value="Unassembled WGS sequence"/>
</dbReference>
<dbReference type="Gene3D" id="3.40.630.30">
    <property type="match status" value="1"/>
</dbReference>
<evidence type="ECO:0000256" key="7">
    <source>
        <dbReference type="ARBA" id="ARBA00048618"/>
    </source>
</evidence>
<evidence type="ECO:0000256" key="6">
    <source>
        <dbReference type="ARBA" id="ARBA00048490"/>
    </source>
</evidence>
<dbReference type="eggNOG" id="KOG3138">
    <property type="taxonomic scope" value="Eukaryota"/>
</dbReference>
<accession>A8XJF5</accession>
<sequence length="239" mass="27097">MSDQAVDKPQNDTASKPEATGMSKSAKKRANKKQKKLSESEKTNTESERPVEVTQPGTDKKKDKAEVKKPEKSNDAVDKLVPLIQRFDVNGKPLRTIAGNIPVHLGEITPHNILQLKKLNEAVFPIAYNDKFYVEARTCGDLGRLAYYNDVVVGAVCCRIDDISDEKSLYLMTLGTLAAYRQYKIMSRKISYRGKSFQVNNEKAVSFYEKHGFVNDGIIEDYYRISPRDAYLLIKRIRN</sequence>
<evidence type="ECO:0000256" key="10">
    <source>
        <dbReference type="ARBA" id="ARBA00049103"/>
    </source>
</evidence>
<reference evidence="14 15" key="2">
    <citation type="journal article" date="2011" name="PLoS Genet.">
        <title>Caenorhabditis briggsae recombinant inbred line genotypes reveal inter-strain incompatibility and the evolution of recombination.</title>
        <authorList>
            <person name="Ross J.A."/>
            <person name="Koboldt D.C."/>
            <person name="Staisch J.E."/>
            <person name="Chamberlin H.M."/>
            <person name="Gupta B.P."/>
            <person name="Miller R.D."/>
            <person name="Baird S.E."/>
            <person name="Haag E.S."/>
        </authorList>
    </citation>
    <scope>NUCLEOTIDE SEQUENCE [LARGE SCALE GENOMIC DNA]</scope>
    <source>
        <strain evidence="14 15">AF16</strain>
    </source>
</reference>
<dbReference type="InterPro" id="IPR000182">
    <property type="entry name" value="GNAT_dom"/>
</dbReference>
<dbReference type="GeneID" id="8586337"/>
<dbReference type="EMBL" id="HE600983">
    <property type="protein sequence ID" value="CAP32780.2"/>
    <property type="molecule type" value="Genomic_DNA"/>
</dbReference>
<proteinExistence type="predicted"/>